<dbReference type="PANTHER" id="PTHR31311">
    <property type="entry name" value="XYLOGLUCAN 6-XYLOSYLTRANSFERASE 5-RELATED-RELATED"/>
    <property type="match status" value="1"/>
</dbReference>
<organism evidence="6 7">
    <name type="scientific">Ceratodon purpureus</name>
    <name type="common">Fire moss</name>
    <name type="synonym">Dicranum purpureum</name>
    <dbReference type="NCBI Taxonomy" id="3225"/>
    <lineage>
        <taxon>Eukaryota</taxon>
        <taxon>Viridiplantae</taxon>
        <taxon>Streptophyta</taxon>
        <taxon>Embryophyta</taxon>
        <taxon>Bryophyta</taxon>
        <taxon>Bryophytina</taxon>
        <taxon>Bryopsida</taxon>
        <taxon>Dicranidae</taxon>
        <taxon>Pseudoditrichales</taxon>
        <taxon>Ditrichaceae</taxon>
        <taxon>Ceratodon</taxon>
    </lineage>
</organism>
<keyword evidence="3" id="KW-0328">Glycosyltransferase</keyword>
<evidence type="ECO:0000313" key="6">
    <source>
        <dbReference type="EMBL" id="KAG0563244.1"/>
    </source>
</evidence>
<proteinExistence type="inferred from homology"/>
<evidence type="ECO:0000256" key="5">
    <source>
        <dbReference type="SAM" id="Phobius"/>
    </source>
</evidence>
<sequence length="497" mass="57054">MLRQIQESAMLRQLSQDQMKAALHSYHPSRYLATPKGRKMVKTLNTFKITILCGFITLLVLRGTLGPGGMFSSGAPQVTDLREQIIKSQRARVLAQVDEAIPDETTASKFVEEDEWDPSTPYKLGPKITDWDSQREAWNALNPGMNRTVDGKPKTLLVSGSQPGPCANPLGDFYHLKFLKNRIDYARLHGLEFFYNMATFEKEMSSFWAKLPLLRKMMLNHPGVEWIWWMDSDAIFTDMTFEMPMEKYAKSNLVVHGFHNLLFEQHRWIGLNTGSFLIRNCQWSLDLLDALAPFGPEGITRVEAGKLLTAKLVERPVFEADDQSALVYLILYGDPTWKAKTHIEWEFLLHGYWKYVVYNYEELMAKNHPGFGDERWPFVTHFVGCKPCKLGATPENDECFKQMERAFNFADNQVLEKYGYTHAALGSFKTQKIRRDSADPLGLKQDASSARRIDKQTIKSDPFTAKLELTEQDTEEVTSQLDITQERQRLNNLDLSE</sequence>
<name>A0A8T0GYP0_CERPU</name>
<dbReference type="Gene3D" id="3.90.550.10">
    <property type="entry name" value="Spore Coat Polysaccharide Biosynthesis Protein SpsA, Chain A"/>
    <property type="match status" value="1"/>
</dbReference>
<dbReference type="GO" id="GO:0000139">
    <property type="term" value="C:Golgi membrane"/>
    <property type="evidence" value="ECO:0007669"/>
    <property type="project" value="UniProtKB-SubCell"/>
</dbReference>
<dbReference type="Proteomes" id="UP000822688">
    <property type="component" value="Chromosome 8"/>
</dbReference>
<keyword evidence="4" id="KW-0808">Transferase</keyword>
<keyword evidence="5" id="KW-0472">Membrane</keyword>
<dbReference type="InterPro" id="IPR029044">
    <property type="entry name" value="Nucleotide-diphossugar_trans"/>
</dbReference>
<feature type="transmembrane region" description="Helical" evidence="5">
    <location>
        <begin position="46"/>
        <end position="65"/>
    </location>
</feature>
<keyword evidence="5" id="KW-0812">Transmembrane</keyword>
<keyword evidence="7" id="KW-1185">Reference proteome</keyword>
<comment type="similarity">
    <text evidence="2">Belongs to the glycosyltransferase 34 family.</text>
</comment>
<evidence type="ECO:0000256" key="4">
    <source>
        <dbReference type="ARBA" id="ARBA00022679"/>
    </source>
</evidence>
<comment type="caution">
    <text evidence="6">The sequence shown here is derived from an EMBL/GenBank/DDBJ whole genome shotgun (WGS) entry which is preliminary data.</text>
</comment>
<dbReference type="PANTHER" id="PTHR31311:SF44">
    <property type="entry name" value="GLYCOSYLTRANSFERASE 2-RELATED"/>
    <property type="match status" value="1"/>
</dbReference>
<dbReference type="InterPro" id="IPR008630">
    <property type="entry name" value="Glyco_trans_34"/>
</dbReference>
<evidence type="ECO:0000256" key="3">
    <source>
        <dbReference type="ARBA" id="ARBA00022676"/>
    </source>
</evidence>
<dbReference type="EMBL" id="CM026429">
    <property type="protein sequence ID" value="KAG0563244.1"/>
    <property type="molecule type" value="Genomic_DNA"/>
</dbReference>
<evidence type="ECO:0000256" key="1">
    <source>
        <dbReference type="ARBA" id="ARBA00004323"/>
    </source>
</evidence>
<evidence type="ECO:0000256" key="2">
    <source>
        <dbReference type="ARBA" id="ARBA00005664"/>
    </source>
</evidence>
<evidence type="ECO:0000313" key="7">
    <source>
        <dbReference type="Proteomes" id="UP000822688"/>
    </source>
</evidence>
<dbReference type="Pfam" id="PF05637">
    <property type="entry name" value="Glyco_transf_34"/>
    <property type="match status" value="1"/>
</dbReference>
<protein>
    <submittedName>
        <fullName evidence="6">Uncharacterized protein</fullName>
    </submittedName>
</protein>
<dbReference type="GO" id="GO:0016757">
    <property type="term" value="F:glycosyltransferase activity"/>
    <property type="evidence" value="ECO:0007669"/>
    <property type="project" value="UniProtKB-KW"/>
</dbReference>
<gene>
    <name evidence="6" type="ORF">KC19_8G015300</name>
</gene>
<keyword evidence="5" id="KW-1133">Transmembrane helix</keyword>
<accession>A0A8T0GYP0</accession>
<reference evidence="6" key="1">
    <citation type="submission" date="2020-06" db="EMBL/GenBank/DDBJ databases">
        <title>WGS assembly of Ceratodon purpureus strain R40.</title>
        <authorList>
            <person name="Carey S.B."/>
            <person name="Jenkins J."/>
            <person name="Shu S."/>
            <person name="Lovell J.T."/>
            <person name="Sreedasyam A."/>
            <person name="Maumus F."/>
            <person name="Tiley G.P."/>
            <person name="Fernandez-Pozo N."/>
            <person name="Barry K."/>
            <person name="Chen C."/>
            <person name="Wang M."/>
            <person name="Lipzen A."/>
            <person name="Daum C."/>
            <person name="Saski C.A."/>
            <person name="Payton A.C."/>
            <person name="Mcbreen J.C."/>
            <person name="Conrad R.E."/>
            <person name="Kollar L.M."/>
            <person name="Olsson S."/>
            <person name="Huttunen S."/>
            <person name="Landis J.B."/>
            <person name="Wickett N.J."/>
            <person name="Johnson M.G."/>
            <person name="Rensing S.A."/>
            <person name="Grimwood J."/>
            <person name="Schmutz J."/>
            <person name="Mcdaniel S.F."/>
        </authorList>
    </citation>
    <scope>NUCLEOTIDE SEQUENCE</scope>
    <source>
        <strain evidence="6">R40</strain>
    </source>
</reference>
<comment type="subcellular location">
    <subcellularLocation>
        <location evidence="1">Golgi apparatus membrane</location>
        <topology evidence="1">Single-pass type II membrane protein</topology>
    </subcellularLocation>
</comment>
<dbReference type="AlphaFoldDB" id="A0A8T0GYP0"/>